<dbReference type="RefSeq" id="WP_013930268.1">
    <property type="nucleotide sequence ID" value="NC_015703.1"/>
</dbReference>
<name>A0A7U4E819_RUNSL</name>
<evidence type="ECO:0008006" key="3">
    <source>
        <dbReference type="Google" id="ProtNLM"/>
    </source>
</evidence>
<evidence type="ECO:0000313" key="2">
    <source>
        <dbReference type="Proteomes" id="UP000000493"/>
    </source>
</evidence>
<dbReference type="EMBL" id="CP002859">
    <property type="protein sequence ID" value="AEI50979.1"/>
    <property type="molecule type" value="Genomic_DNA"/>
</dbReference>
<dbReference type="Proteomes" id="UP000000493">
    <property type="component" value="Chromosome"/>
</dbReference>
<gene>
    <name evidence="1" type="ordered locus">Runsl_4660</name>
</gene>
<reference evidence="2" key="1">
    <citation type="submission" date="2011-06" db="EMBL/GenBank/DDBJ databases">
        <title>The complete genome of chromosome of Runella slithyformis DSM 19594.</title>
        <authorList>
            <consortium name="US DOE Joint Genome Institute (JGI-PGF)"/>
            <person name="Lucas S."/>
            <person name="Han J."/>
            <person name="Lapidus A."/>
            <person name="Bruce D."/>
            <person name="Goodwin L."/>
            <person name="Pitluck S."/>
            <person name="Peters L."/>
            <person name="Kyrpides N."/>
            <person name="Mavromatis K."/>
            <person name="Ivanova N."/>
            <person name="Ovchinnikova G."/>
            <person name="Zhang X."/>
            <person name="Misra M."/>
            <person name="Detter J.C."/>
            <person name="Tapia R."/>
            <person name="Han C."/>
            <person name="Land M."/>
            <person name="Hauser L."/>
            <person name="Markowitz V."/>
            <person name="Cheng J.-F."/>
            <person name="Hugenholtz P."/>
            <person name="Woyke T."/>
            <person name="Wu D."/>
            <person name="Tindall B."/>
            <person name="Faehrich R."/>
            <person name="Brambilla E."/>
            <person name="Klenk H.-P."/>
            <person name="Eisen J.A."/>
        </authorList>
    </citation>
    <scope>NUCLEOTIDE SEQUENCE [LARGE SCALE GENOMIC DNA]</scope>
    <source>
        <strain evidence="2">ATCC 29530 / DSM 19594 / LMG 11500 / NCIMB 11436 / LSU 4</strain>
    </source>
</reference>
<accession>A0A7U4E819</accession>
<dbReference type="AlphaFoldDB" id="A0A7U4E819"/>
<reference evidence="1 2" key="2">
    <citation type="journal article" date="2012" name="Stand. Genomic Sci.">
        <title>Complete genome sequence of the aquatic bacterium Runella slithyformis type strain (LSU 4(T)).</title>
        <authorList>
            <person name="Copeland A."/>
            <person name="Zhang X."/>
            <person name="Misra M."/>
            <person name="Lapidus A."/>
            <person name="Nolan M."/>
            <person name="Lucas S."/>
            <person name="Deshpande S."/>
            <person name="Cheng J.F."/>
            <person name="Tapia R."/>
            <person name="Goodwin L.A."/>
            <person name="Pitluck S."/>
            <person name="Liolios K."/>
            <person name="Pagani I."/>
            <person name="Ivanova N."/>
            <person name="Mikhailova N."/>
            <person name="Pati A."/>
            <person name="Chen A."/>
            <person name="Palaniappan K."/>
            <person name="Land M."/>
            <person name="Hauser L."/>
            <person name="Pan C."/>
            <person name="Jeffries C.D."/>
            <person name="Detter J.C."/>
            <person name="Brambilla E.M."/>
            <person name="Rohde M."/>
            <person name="Djao O.D."/>
            <person name="Goker M."/>
            <person name="Sikorski J."/>
            <person name="Tindall B.J."/>
            <person name="Woyke T."/>
            <person name="Bristow J."/>
            <person name="Eisen J.A."/>
            <person name="Markowitz V."/>
            <person name="Hugenholtz P."/>
            <person name="Kyrpides N.C."/>
            <person name="Klenk H.P."/>
            <person name="Mavromatis K."/>
        </authorList>
    </citation>
    <scope>NUCLEOTIDE SEQUENCE [LARGE SCALE GENOMIC DNA]</scope>
    <source>
        <strain evidence="2">ATCC 29530 / DSM 19594 / LMG 11500 / NCIMB 11436 / LSU 4</strain>
    </source>
</reference>
<proteinExistence type="predicted"/>
<protein>
    <recommendedName>
        <fullName evidence="3">Hemerythrin-like domain-containing protein</fullName>
    </recommendedName>
</protein>
<organism evidence="1 2">
    <name type="scientific">Runella slithyformis (strain ATCC 29530 / DSM 19594 / LMG 11500 / NCIMB 11436 / LSU 4)</name>
    <dbReference type="NCBI Taxonomy" id="761193"/>
    <lineage>
        <taxon>Bacteria</taxon>
        <taxon>Pseudomonadati</taxon>
        <taxon>Bacteroidota</taxon>
        <taxon>Cytophagia</taxon>
        <taxon>Cytophagales</taxon>
        <taxon>Spirosomataceae</taxon>
        <taxon>Runella</taxon>
    </lineage>
</organism>
<sequence length="80" mass="9351">MLQIFTKNSKSHQLPAGLAYFFYDDKSRLIEHIRLEEKKLFPYIRALIKRSKAPITPLQKVALAANPDFSIRRFIKSAFL</sequence>
<evidence type="ECO:0000313" key="1">
    <source>
        <dbReference type="EMBL" id="AEI50979.1"/>
    </source>
</evidence>
<keyword evidence="2" id="KW-1185">Reference proteome</keyword>
<dbReference type="KEGG" id="rsi:Runsl_4660"/>